<accession>A0AAE4C8X3</accession>
<dbReference type="EMBL" id="JAVDUI010000001">
    <property type="protein sequence ID" value="MDR6892840.1"/>
    <property type="molecule type" value="Genomic_DNA"/>
</dbReference>
<keyword evidence="2" id="KW-0732">Signal</keyword>
<reference evidence="3" key="1">
    <citation type="submission" date="2023-07" db="EMBL/GenBank/DDBJ databases">
        <title>Sequencing the genomes of 1000 actinobacteria strains.</title>
        <authorList>
            <person name="Klenk H.-P."/>
        </authorList>
    </citation>
    <scope>NUCLEOTIDE SEQUENCE</scope>
    <source>
        <strain evidence="3">DSM 13988</strain>
    </source>
</reference>
<comment type="caution">
    <text evidence="3">The sequence shown here is derived from an EMBL/GenBank/DDBJ whole genome shotgun (WGS) entry which is preliminary data.</text>
</comment>
<organism evidence="3 4">
    <name type="scientific">Falsarthrobacter nasiphocae</name>
    <dbReference type="NCBI Taxonomy" id="189863"/>
    <lineage>
        <taxon>Bacteria</taxon>
        <taxon>Bacillati</taxon>
        <taxon>Actinomycetota</taxon>
        <taxon>Actinomycetes</taxon>
        <taxon>Micrococcales</taxon>
        <taxon>Micrococcaceae</taxon>
        <taxon>Falsarthrobacter</taxon>
    </lineage>
</organism>
<dbReference type="Proteomes" id="UP001247307">
    <property type="component" value="Unassembled WGS sequence"/>
</dbReference>
<evidence type="ECO:0008006" key="5">
    <source>
        <dbReference type="Google" id="ProtNLM"/>
    </source>
</evidence>
<evidence type="ECO:0000313" key="3">
    <source>
        <dbReference type="EMBL" id="MDR6892840.1"/>
    </source>
</evidence>
<dbReference type="Pfam" id="PF12028">
    <property type="entry name" value="DUF3515"/>
    <property type="match status" value="1"/>
</dbReference>
<name>A0AAE4C8X3_9MICC</name>
<feature type="signal peptide" evidence="2">
    <location>
        <begin position="1"/>
        <end position="22"/>
    </location>
</feature>
<dbReference type="RefSeq" id="WP_309852495.1">
    <property type="nucleotide sequence ID" value="NZ_BAAAIU010000004.1"/>
</dbReference>
<evidence type="ECO:0000256" key="1">
    <source>
        <dbReference type="SAM" id="MobiDB-lite"/>
    </source>
</evidence>
<protein>
    <recommendedName>
        <fullName evidence="5">DUF3515 domain-containing protein</fullName>
    </recommendedName>
</protein>
<proteinExistence type="predicted"/>
<feature type="region of interest" description="Disordered" evidence="1">
    <location>
        <begin position="46"/>
        <end position="65"/>
    </location>
</feature>
<sequence>MRLRHVTLALLAALPLTGCASAVVTTAAPAANNPLCASAMLKTPETISGRDRRDTTSQGNTAYGDPADIVVRCGVDAPGPTSQKCLAVDGVDWLVVEEQHPGQSPSHTWRATTYGTEPTLEVVFNADTMPSSDVLPTLSAAAGALEKKRSCQ</sequence>
<gene>
    <name evidence="3" type="ORF">J2S35_001780</name>
</gene>
<keyword evidence="4" id="KW-1185">Reference proteome</keyword>
<dbReference type="InterPro" id="IPR021903">
    <property type="entry name" value="DUF3515"/>
</dbReference>
<evidence type="ECO:0000256" key="2">
    <source>
        <dbReference type="SAM" id="SignalP"/>
    </source>
</evidence>
<feature type="chain" id="PRO_5042001397" description="DUF3515 domain-containing protein" evidence="2">
    <location>
        <begin position="23"/>
        <end position="152"/>
    </location>
</feature>
<dbReference type="AlphaFoldDB" id="A0AAE4C8X3"/>
<evidence type="ECO:0000313" key="4">
    <source>
        <dbReference type="Proteomes" id="UP001247307"/>
    </source>
</evidence>